<protein>
    <submittedName>
        <fullName evidence="1">Uncharacterized protein</fullName>
    </submittedName>
</protein>
<evidence type="ECO:0000313" key="2">
    <source>
        <dbReference type="Proteomes" id="UP001219934"/>
    </source>
</evidence>
<keyword evidence="2" id="KW-1185">Reference proteome</keyword>
<gene>
    <name evidence="1" type="ORF">JOQ06_029795</name>
</gene>
<accession>A0AAD6AXT2</accession>
<comment type="caution">
    <text evidence="1">The sequence shown here is derived from an EMBL/GenBank/DDBJ whole genome shotgun (WGS) entry which is preliminary data.</text>
</comment>
<proteinExistence type="predicted"/>
<reference evidence="1" key="1">
    <citation type="submission" date="2022-11" db="EMBL/GenBank/DDBJ databases">
        <title>Chromosome-level genome of Pogonophryne albipinna.</title>
        <authorList>
            <person name="Jo E."/>
        </authorList>
    </citation>
    <scope>NUCLEOTIDE SEQUENCE</scope>
    <source>
        <strain evidence="1">SGF0006</strain>
        <tissue evidence="1">Muscle</tissue>
    </source>
</reference>
<organism evidence="1 2">
    <name type="scientific">Pogonophryne albipinna</name>
    <dbReference type="NCBI Taxonomy" id="1090488"/>
    <lineage>
        <taxon>Eukaryota</taxon>
        <taxon>Metazoa</taxon>
        <taxon>Chordata</taxon>
        <taxon>Craniata</taxon>
        <taxon>Vertebrata</taxon>
        <taxon>Euteleostomi</taxon>
        <taxon>Actinopterygii</taxon>
        <taxon>Neopterygii</taxon>
        <taxon>Teleostei</taxon>
        <taxon>Neoteleostei</taxon>
        <taxon>Acanthomorphata</taxon>
        <taxon>Eupercaria</taxon>
        <taxon>Perciformes</taxon>
        <taxon>Notothenioidei</taxon>
        <taxon>Pogonophryne</taxon>
    </lineage>
</organism>
<dbReference type="EMBL" id="JAPTMU010000013">
    <property type="protein sequence ID" value="KAJ4932957.1"/>
    <property type="molecule type" value="Genomic_DNA"/>
</dbReference>
<sequence>MTEGGEERGREGREFSILTARWRKLFPSLTVPELRNLLPEGRRLKRLLEGWVESPTMLSALRVRRVLSMSCSEGSEAPMILWAEFTMRCRLLRTWFFITPQSASVILSINIQALATLSSVCLMSANVQRATQLGPDSSRCQVLQDCRRLSV</sequence>
<evidence type="ECO:0000313" key="1">
    <source>
        <dbReference type="EMBL" id="KAJ4932957.1"/>
    </source>
</evidence>
<feature type="non-terminal residue" evidence="1">
    <location>
        <position position="1"/>
    </location>
</feature>
<name>A0AAD6AXT2_9TELE</name>
<dbReference type="Proteomes" id="UP001219934">
    <property type="component" value="Unassembled WGS sequence"/>
</dbReference>
<dbReference type="AlphaFoldDB" id="A0AAD6AXT2"/>